<name>A0ABQ7H0C7_DUNSA</name>
<reference evidence="1" key="1">
    <citation type="submission" date="2017-08" db="EMBL/GenBank/DDBJ databases">
        <authorList>
            <person name="Polle J.E."/>
            <person name="Barry K."/>
            <person name="Cushman J."/>
            <person name="Schmutz J."/>
            <person name="Tran D."/>
            <person name="Hathwaick L.T."/>
            <person name="Yim W.C."/>
            <person name="Jenkins J."/>
            <person name="Mckie-Krisberg Z.M."/>
            <person name="Prochnik S."/>
            <person name="Lindquist E."/>
            <person name="Dockter R.B."/>
            <person name="Adam C."/>
            <person name="Molina H."/>
            <person name="Bunkerborg J."/>
            <person name="Jin E."/>
            <person name="Buchheim M."/>
            <person name="Magnuson J."/>
        </authorList>
    </citation>
    <scope>NUCLEOTIDE SEQUENCE</scope>
    <source>
        <strain evidence="1">CCAP 19/18</strain>
    </source>
</reference>
<protein>
    <recommendedName>
        <fullName evidence="3">Patatin</fullName>
    </recommendedName>
</protein>
<dbReference type="InterPro" id="IPR033562">
    <property type="entry name" value="PLPL"/>
</dbReference>
<organism evidence="1 2">
    <name type="scientific">Dunaliella salina</name>
    <name type="common">Green alga</name>
    <name type="synonym">Protococcus salinus</name>
    <dbReference type="NCBI Taxonomy" id="3046"/>
    <lineage>
        <taxon>Eukaryota</taxon>
        <taxon>Viridiplantae</taxon>
        <taxon>Chlorophyta</taxon>
        <taxon>core chlorophytes</taxon>
        <taxon>Chlorophyceae</taxon>
        <taxon>CS clade</taxon>
        <taxon>Chlamydomonadales</taxon>
        <taxon>Dunaliellaceae</taxon>
        <taxon>Dunaliella</taxon>
    </lineage>
</organism>
<evidence type="ECO:0000313" key="2">
    <source>
        <dbReference type="Proteomes" id="UP000815325"/>
    </source>
</evidence>
<evidence type="ECO:0008006" key="3">
    <source>
        <dbReference type="Google" id="ProtNLM"/>
    </source>
</evidence>
<dbReference type="EMBL" id="MU069517">
    <property type="protein sequence ID" value="KAF5840307.1"/>
    <property type="molecule type" value="Genomic_DNA"/>
</dbReference>
<dbReference type="PANTHER" id="PTHR12406">
    <property type="entry name" value="CALCIUM-INDEPENDENT PHOSPHOLIPASE A2 IPLA2 -RELATED"/>
    <property type="match status" value="1"/>
</dbReference>
<keyword evidence="2" id="KW-1185">Reference proteome</keyword>
<dbReference type="InterPro" id="IPR016035">
    <property type="entry name" value="Acyl_Trfase/lysoPLipase"/>
</dbReference>
<evidence type="ECO:0000313" key="1">
    <source>
        <dbReference type="EMBL" id="KAF5840307.1"/>
    </source>
</evidence>
<comment type="caution">
    <text evidence="1">The sequence shown here is derived from an EMBL/GenBank/DDBJ whole genome shotgun (WGS) entry which is preliminary data.</text>
</comment>
<dbReference type="Proteomes" id="UP000815325">
    <property type="component" value="Unassembled WGS sequence"/>
</dbReference>
<gene>
    <name evidence="1" type="ORF">DUNSADRAFT_17151</name>
</gene>
<accession>A0ABQ7H0C7</accession>
<proteinExistence type="predicted"/>
<dbReference type="SUPFAM" id="SSF52151">
    <property type="entry name" value="FabD/lysophospholipase-like"/>
    <property type="match status" value="1"/>
</dbReference>
<sequence length="149" mass="16029">MQAPGRQGLLSSKCSKQECFAGRTASRVHRRKWMLDQVHWRVPAQHTLGRRAGITSTAAPGTPPAPLTFEQGKAPPATEGMPSKEKLTLSWAGAGIYFFWQLGAMKYLAERYDLTKIPMAGASGGALAAVLAACGVQADDALELAYKLR</sequence>
<dbReference type="PANTHER" id="PTHR12406:SF45">
    <property type="entry name" value="PATATIN"/>
    <property type="match status" value="1"/>
</dbReference>
<dbReference type="Gene3D" id="3.40.1090.10">
    <property type="entry name" value="Cytosolic phospholipase A2 catalytic domain"/>
    <property type="match status" value="1"/>
</dbReference>